<dbReference type="AlphaFoldDB" id="A0A934PPE6"/>
<name>A0A934PPE6_9FLAO</name>
<sequence length="90" mass="9947">MNKTAFILGFFSGLLVTFISCFLYLYYATDLPVLESFALIKNENNLGKVLTLGSLPNLILFGYFLKQNQESAVKGIIAAVITIGLFTIFV</sequence>
<evidence type="ECO:0000313" key="2">
    <source>
        <dbReference type="EMBL" id="MBK0370673.1"/>
    </source>
</evidence>
<dbReference type="PROSITE" id="PS51257">
    <property type="entry name" value="PROKAR_LIPOPROTEIN"/>
    <property type="match status" value="1"/>
</dbReference>
<evidence type="ECO:0000313" key="3">
    <source>
        <dbReference type="Proteomes" id="UP000609172"/>
    </source>
</evidence>
<dbReference type="Proteomes" id="UP000609172">
    <property type="component" value="Unassembled WGS sequence"/>
</dbReference>
<keyword evidence="1" id="KW-0812">Transmembrane</keyword>
<evidence type="ECO:0000256" key="1">
    <source>
        <dbReference type="SAM" id="Phobius"/>
    </source>
</evidence>
<dbReference type="RefSeq" id="WP_200106805.1">
    <property type="nucleotide sequence ID" value="NZ_JAEHFV010000005.1"/>
</dbReference>
<accession>A0A934PPE6</accession>
<dbReference type="EMBL" id="JAEHFV010000005">
    <property type="protein sequence ID" value="MBK0370673.1"/>
    <property type="molecule type" value="Genomic_DNA"/>
</dbReference>
<reference evidence="2" key="1">
    <citation type="submission" date="2020-12" db="EMBL/GenBank/DDBJ databases">
        <title>Bacterial novel species Flavobacterium sp. SE-1-e isolated from soil.</title>
        <authorList>
            <person name="Jung H.-Y."/>
        </authorList>
    </citation>
    <scope>NUCLEOTIDE SEQUENCE</scope>
    <source>
        <strain evidence="2">SE-1-e</strain>
    </source>
</reference>
<feature type="transmembrane region" description="Helical" evidence="1">
    <location>
        <begin position="47"/>
        <end position="65"/>
    </location>
</feature>
<keyword evidence="1" id="KW-0472">Membrane</keyword>
<feature type="transmembrane region" description="Helical" evidence="1">
    <location>
        <begin position="7"/>
        <end position="27"/>
    </location>
</feature>
<organism evidence="2 3">
    <name type="scientific">Flavobacterium agrisoli</name>
    <dbReference type="NCBI Taxonomy" id="2793066"/>
    <lineage>
        <taxon>Bacteria</taxon>
        <taxon>Pseudomonadati</taxon>
        <taxon>Bacteroidota</taxon>
        <taxon>Flavobacteriia</taxon>
        <taxon>Flavobacteriales</taxon>
        <taxon>Flavobacteriaceae</taxon>
        <taxon>Flavobacterium</taxon>
    </lineage>
</organism>
<keyword evidence="1" id="KW-1133">Transmembrane helix</keyword>
<gene>
    <name evidence="2" type="ORF">I5M07_12610</name>
</gene>
<proteinExistence type="predicted"/>
<feature type="transmembrane region" description="Helical" evidence="1">
    <location>
        <begin position="72"/>
        <end position="89"/>
    </location>
</feature>
<keyword evidence="3" id="KW-1185">Reference proteome</keyword>
<comment type="caution">
    <text evidence="2">The sequence shown here is derived from an EMBL/GenBank/DDBJ whole genome shotgun (WGS) entry which is preliminary data.</text>
</comment>
<protein>
    <submittedName>
        <fullName evidence="2">Uncharacterized protein</fullName>
    </submittedName>
</protein>